<dbReference type="RefSeq" id="WP_231144740.1">
    <property type="nucleotide sequence ID" value="NZ_CP088100.1"/>
</dbReference>
<feature type="transmembrane region" description="Helical" evidence="1">
    <location>
        <begin position="94"/>
        <end position="114"/>
    </location>
</feature>
<sequence>MTVEQISDGPAPGSMLNLATVVAAVAGVGLAFQVGHFAEHAIQFAVWILGDLSNICGRDTPWMSPWVTETVRQAGEIMFPAASGSRQMMMGMEVLHLIGNSIFLISLGCLYYCARSKWIRWALYIETFHLYEHLMLTLTAYFVGKPIGLSTLFGGSDIIGGREFAVGYRVTWHFAMNLLPMPFAMIGLIEHLRRKAVLDFPQTRLSAPIAGRSEPVRI</sequence>
<evidence type="ECO:0000256" key="1">
    <source>
        <dbReference type="SAM" id="Phobius"/>
    </source>
</evidence>
<reference evidence="2" key="1">
    <citation type="submission" date="2021-11" db="EMBL/GenBank/DDBJ databases">
        <title>Australian commercial rhizobial inoculants.</title>
        <authorList>
            <person name="Kohlmeier M.G."/>
            <person name="O'Hara G.W."/>
            <person name="Colombi E."/>
            <person name="Ramsay J.P."/>
            <person name="Terpolilli J."/>
        </authorList>
    </citation>
    <scope>NUCLEOTIDE SEQUENCE</scope>
    <source>
        <strain evidence="2">CC829</strain>
    </source>
</reference>
<proteinExistence type="predicted"/>
<accession>A0ABY3QY27</accession>
<dbReference type="EMBL" id="CP088100">
    <property type="protein sequence ID" value="UFW90538.1"/>
    <property type="molecule type" value="Genomic_DNA"/>
</dbReference>
<dbReference type="Pfam" id="PF19471">
    <property type="entry name" value="DUF6008"/>
    <property type="match status" value="1"/>
</dbReference>
<evidence type="ECO:0000313" key="3">
    <source>
        <dbReference type="Proteomes" id="UP001430990"/>
    </source>
</evidence>
<keyword evidence="3" id="KW-1185">Reference proteome</keyword>
<protein>
    <submittedName>
        <fullName evidence="2">Uncharacterized protein</fullName>
    </submittedName>
</protein>
<feature type="transmembrane region" description="Helical" evidence="1">
    <location>
        <begin position="170"/>
        <end position="189"/>
    </location>
</feature>
<keyword evidence="1" id="KW-0472">Membrane</keyword>
<dbReference type="InterPro" id="IPR046050">
    <property type="entry name" value="DUF6008"/>
</dbReference>
<dbReference type="Proteomes" id="UP001430990">
    <property type="component" value="Chromosome"/>
</dbReference>
<name>A0ABY3QY27_9BRAD</name>
<gene>
    <name evidence="2" type="ORF">BjapCC829_19185</name>
</gene>
<evidence type="ECO:0000313" key="2">
    <source>
        <dbReference type="EMBL" id="UFW90538.1"/>
    </source>
</evidence>
<organism evidence="2 3">
    <name type="scientific">Bradyrhizobium barranii</name>
    <dbReference type="NCBI Taxonomy" id="2992140"/>
    <lineage>
        <taxon>Bacteria</taxon>
        <taxon>Pseudomonadati</taxon>
        <taxon>Pseudomonadota</taxon>
        <taxon>Alphaproteobacteria</taxon>
        <taxon>Hyphomicrobiales</taxon>
        <taxon>Nitrobacteraceae</taxon>
        <taxon>Bradyrhizobium</taxon>
    </lineage>
</organism>
<feature type="transmembrane region" description="Helical" evidence="1">
    <location>
        <begin position="121"/>
        <end position="143"/>
    </location>
</feature>
<keyword evidence="1" id="KW-0812">Transmembrane</keyword>
<keyword evidence="1" id="KW-1133">Transmembrane helix</keyword>